<accession>A0A328Y7H1</accession>
<dbReference type="EMBL" id="QLSZ01000014">
    <property type="protein sequence ID" value="RAR69978.1"/>
    <property type="molecule type" value="Genomic_DNA"/>
</dbReference>
<name>A0A328Y7H1_9FLAO</name>
<dbReference type="GO" id="GO:0009103">
    <property type="term" value="P:lipopolysaccharide biosynthetic process"/>
    <property type="evidence" value="ECO:0007669"/>
    <property type="project" value="TreeGrafter"/>
</dbReference>
<keyword evidence="5" id="KW-1185">Reference proteome</keyword>
<dbReference type="AlphaFoldDB" id="A0A328Y7H1"/>
<dbReference type="Pfam" id="PF13439">
    <property type="entry name" value="Glyco_transf_4"/>
    <property type="match status" value="1"/>
</dbReference>
<dbReference type="Gene3D" id="3.40.50.2000">
    <property type="entry name" value="Glycogen Phosphorylase B"/>
    <property type="match status" value="2"/>
</dbReference>
<dbReference type="OrthoDB" id="9801609at2"/>
<dbReference type="RefSeq" id="WP_112114068.1">
    <property type="nucleotide sequence ID" value="NZ_QLSZ01000014.1"/>
</dbReference>
<protein>
    <submittedName>
        <fullName evidence="4">Glycosyltransferase involved in cell wall biosynthesis</fullName>
    </submittedName>
</protein>
<dbReference type="Proteomes" id="UP000248840">
    <property type="component" value="Unassembled WGS sequence"/>
</dbReference>
<feature type="domain" description="Glycosyl transferase family 1" evidence="2">
    <location>
        <begin position="192"/>
        <end position="347"/>
    </location>
</feature>
<evidence type="ECO:0000259" key="2">
    <source>
        <dbReference type="Pfam" id="PF00534"/>
    </source>
</evidence>
<evidence type="ECO:0000256" key="1">
    <source>
        <dbReference type="ARBA" id="ARBA00022679"/>
    </source>
</evidence>
<dbReference type="PANTHER" id="PTHR46401:SF2">
    <property type="entry name" value="GLYCOSYLTRANSFERASE WBBK-RELATED"/>
    <property type="match status" value="1"/>
</dbReference>
<dbReference type="SUPFAM" id="SSF53756">
    <property type="entry name" value="UDP-Glycosyltransferase/glycogen phosphorylase"/>
    <property type="match status" value="1"/>
</dbReference>
<gene>
    <name evidence="4" type="ORF">CLV55_11421</name>
</gene>
<evidence type="ECO:0000313" key="4">
    <source>
        <dbReference type="EMBL" id="RAR69978.1"/>
    </source>
</evidence>
<evidence type="ECO:0000259" key="3">
    <source>
        <dbReference type="Pfam" id="PF13439"/>
    </source>
</evidence>
<dbReference type="PANTHER" id="PTHR46401">
    <property type="entry name" value="GLYCOSYLTRANSFERASE WBBK-RELATED"/>
    <property type="match status" value="1"/>
</dbReference>
<dbReference type="GO" id="GO:0016757">
    <property type="term" value="F:glycosyltransferase activity"/>
    <property type="evidence" value="ECO:0007669"/>
    <property type="project" value="InterPro"/>
</dbReference>
<keyword evidence="1 4" id="KW-0808">Transferase</keyword>
<dbReference type="InterPro" id="IPR028098">
    <property type="entry name" value="Glyco_trans_4-like_N"/>
</dbReference>
<evidence type="ECO:0000313" key="5">
    <source>
        <dbReference type="Proteomes" id="UP000248840"/>
    </source>
</evidence>
<dbReference type="InterPro" id="IPR001296">
    <property type="entry name" value="Glyco_trans_1"/>
</dbReference>
<sequence length="372" mass="42648">MRIVLDPQIFNDQKYGGISRYYTEIFSRLAQSEVVNIPLFQTSNVYLKESELLTPKQKRNSLMVDIMLKLGISTRSMIRKNQAKIFNSTLINWDYDVFIPTYYDDYFLDKIKDKPFVLTVYDMIHELFPENFQDNNYSVSANKKKLMEKATRIIAVSNNTKKDILKIYPHIDASKIDVIYHGVSMKINTEIKIALPENYILFVGNRANYKNFRFFVTALKDTLLSQPNLVIVCAGGGVFSNDEKDFFNQLGISDKIIQKGFKEEELGLFYQKAKCFVFPSIYEGFGIPVLESMACGCPIVLGNHSSFPEVASNAGFYFDLNNPVNLKNKVELLLNDASLRDEYIQKGLAQASKFNWDNAAQQCLEVYQKALV</sequence>
<dbReference type="Pfam" id="PF00534">
    <property type="entry name" value="Glycos_transf_1"/>
    <property type="match status" value="1"/>
</dbReference>
<organism evidence="4 5">
    <name type="scientific">Flavobacterium aciduliphilum</name>
    <dbReference type="NCBI Taxonomy" id="1101402"/>
    <lineage>
        <taxon>Bacteria</taxon>
        <taxon>Pseudomonadati</taxon>
        <taxon>Bacteroidota</taxon>
        <taxon>Flavobacteriia</taxon>
        <taxon>Flavobacteriales</taxon>
        <taxon>Flavobacteriaceae</taxon>
        <taxon>Flavobacterium</taxon>
    </lineage>
</organism>
<dbReference type="CDD" id="cd03809">
    <property type="entry name" value="GT4_MtfB-like"/>
    <property type="match status" value="1"/>
</dbReference>
<comment type="caution">
    <text evidence="4">The sequence shown here is derived from an EMBL/GenBank/DDBJ whole genome shotgun (WGS) entry which is preliminary data.</text>
</comment>
<reference evidence="4 5" key="1">
    <citation type="submission" date="2018-06" db="EMBL/GenBank/DDBJ databases">
        <title>Genomic Encyclopedia of Archaeal and Bacterial Type Strains, Phase II (KMG-II): from individual species to whole genera.</title>
        <authorList>
            <person name="Goeker M."/>
        </authorList>
    </citation>
    <scope>NUCLEOTIDE SEQUENCE [LARGE SCALE GENOMIC DNA]</scope>
    <source>
        <strain evidence="4 5">DSM 25663</strain>
    </source>
</reference>
<proteinExistence type="predicted"/>
<feature type="domain" description="Glycosyltransferase subfamily 4-like N-terminal" evidence="3">
    <location>
        <begin position="89"/>
        <end position="184"/>
    </location>
</feature>